<dbReference type="InterPro" id="IPR003789">
    <property type="entry name" value="Asn/Gln_tRNA_amidoTrase-B-like"/>
</dbReference>
<dbReference type="InterPro" id="IPR042184">
    <property type="entry name" value="YqeY/Aim41_N"/>
</dbReference>
<organism evidence="2 3">
    <name type="scientific">Candidatus Uhrbacteria bacterium CG_4_9_14_3_um_filter_50_9</name>
    <dbReference type="NCBI Taxonomy" id="1975035"/>
    <lineage>
        <taxon>Bacteria</taxon>
        <taxon>Candidatus Uhriibacteriota</taxon>
    </lineage>
</organism>
<evidence type="ECO:0000313" key="3">
    <source>
        <dbReference type="Proteomes" id="UP000229385"/>
    </source>
</evidence>
<dbReference type="PANTHER" id="PTHR28055">
    <property type="entry name" value="ALTERED INHERITANCE OF MITOCHONDRIA PROTEIN 41, MITOCHONDRIAL"/>
    <property type="match status" value="1"/>
</dbReference>
<accession>A0A2M7XAV5</accession>
<feature type="transmembrane region" description="Helical" evidence="1">
    <location>
        <begin position="190"/>
        <end position="207"/>
    </location>
</feature>
<comment type="caution">
    <text evidence="2">The sequence shown here is derived from an EMBL/GenBank/DDBJ whole genome shotgun (WGS) entry which is preliminary data.</text>
</comment>
<name>A0A2M7XAV5_9BACT</name>
<dbReference type="InterPro" id="IPR019004">
    <property type="entry name" value="YqeY/Aim41"/>
</dbReference>
<evidence type="ECO:0000256" key="1">
    <source>
        <dbReference type="SAM" id="Phobius"/>
    </source>
</evidence>
<evidence type="ECO:0008006" key="4">
    <source>
        <dbReference type="Google" id="ProtNLM"/>
    </source>
</evidence>
<feature type="transmembrane region" description="Helical" evidence="1">
    <location>
        <begin position="228"/>
        <end position="247"/>
    </location>
</feature>
<evidence type="ECO:0000313" key="2">
    <source>
        <dbReference type="EMBL" id="PJA45021.1"/>
    </source>
</evidence>
<dbReference type="Pfam" id="PF09424">
    <property type="entry name" value="YqeY"/>
    <property type="match status" value="1"/>
</dbReference>
<dbReference type="SUPFAM" id="SSF89095">
    <property type="entry name" value="GatB/YqeY motif"/>
    <property type="match status" value="1"/>
</dbReference>
<dbReference type="Proteomes" id="UP000229385">
    <property type="component" value="Unassembled WGS sequence"/>
</dbReference>
<dbReference type="Gene3D" id="1.10.1510.10">
    <property type="entry name" value="Uncharacterised protein YqeY/AIM41 PF09424, N-terminal domain"/>
    <property type="match status" value="1"/>
</dbReference>
<dbReference type="AlphaFoldDB" id="A0A2M7XAV5"/>
<protein>
    <recommendedName>
        <fullName evidence="4">Glutamyl-tRNA amidotransferase</fullName>
    </recommendedName>
</protein>
<reference evidence="3" key="1">
    <citation type="submission" date="2017-09" db="EMBL/GenBank/DDBJ databases">
        <title>Depth-based differentiation of microbial function through sediment-hosted aquifers and enrichment of novel symbionts in the deep terrestrial subsurface.</title>
        <authorList>
            <person name="Probst A.J."/>
            <person name="Ladd B."/>
            <person name="Jarett J.K."/>
            <person name="Geller-Mcgrath D.E."/>
            <person name="Sieber C.M.K."/>
            <person name="Emerson J.B."/>
            <person name="Anantharaman K."/>
            <person name="Thomas B.C."/>
            <person name="Malmstrom R."/>
            <person name="Stieglmeier M."/>
            <person name="Klingl A."/>
            <person name="Woyke T."/>
            <person name="Ryan C.M."/>
            <person name="Banfield J.F."/>
        </authorList>
    </citation>
    <scope>NUCLEOTIDE SEQUENCE [LARGE SCALE GENOMIC DNA]</scope>
</reference>
<dbReference type="PANTHER" id="PTHR28055:SF1">
    <property type="entry name" value="ALTERED INHERITANCE OF MITOCHONDRIA PROTEIN 41, MITOCHONDRIAL"/>
    <property type="match status" value="1"/>
</dbReference>
<dbReference type="InterPro" id="IPR023168">
    <property type="entry name" value="GatB_Yqey_C_2"/>
</dbReference>
<dbReference type="EMBL" id="PFWU01000054">
    <property type="protein sequence ID" value="PJA45021.1"/>
    <property type="molecule type" value="Genomic_DNA"/>
</dbReference>
<dbReference type="Gene3D" id="1.10.10.410">
    <property type="match status" value="1"/>
</dbReference>
<keyword evidence="1" id="KW-1133">Transmembrane helix</keyword>
<keyword evidence="1" id="KW-0812">Transmembrane</keyword>
<proteinExistence type="predicted"/>
<sequence length="250" mass="26840">MTLAEQITQDMKEAMKAKEHATLSTLRLLRSAIKNKQIDVQHELSDEETLAVVKSQAKQLQDSLQSFVDAGRTEMAEGVQVELKVLEGYLPSQMSDEALRAVIEKTIRDVGATSKADMGKVMGASMNAVGGGADGNRVKAIVQELLPVLVLVSAGIFSTVPEVSAAIPIFADAQSQASTIEFGLRAFRVVILWFGIAGVVNMLKGGFEYMVASSRDDLHTAALQKMTHGFLGTIIVAALFSVATIYLNVI</sequence>
<keyword evidence="1" id="KW-0472">Membrane</keyword>
<dbReference type="GO" id="GO:0016884">
    <property type="term" value="F:carbon-nitrogen ligase activity, with glutamine as amido-N-donor"/>
    <property type="evidence" value="ECO:0007669"/>
    <property type="project" value="InterPro"/>
</dbReference>
<gene>
    <name evidence="2" type="ORF">CO174_05435</name>
</gene>